<comment type="caution">
    <text evidence="1">The sequence shown here is derived from an EMBL/GenBank/DDBJ whole genome shotgun (WGS) entry which is preliminary data.</text>
</comment>
<sequence length="209" mass="23937">MYELTPDIQAQMIVRSLNSNFTIAFPKSKSRNFPAALSLAKLADEFEEKIDGKAVYYISTFSINQKNCSLLIALLDLAIDWKGVHIFLDGKPLNRSRYLAEMLRCYRNSFRVKDHKAYCFEIKEDLGSPNYGSMIFELRIINENDTLLSKESDKKPTQWIYPCKQLSGAARFLNKCHPASLQDQLQAKAVEVSCDLCPNFNAYDLQELD</sequence>
<organism evidence="1 2">
    <name type="scientific">Acinetobacter lwoffii NCTC 5866 = CIP 64.10 = NIPH 512</name>
    <dbReference type="NCBI Taxonomy" id="981327"/>
    <lineage>
        <taxon>Bacteria</taxon>
        <taxon>Pseudomonadati</taxon>
        <taxon>Pseudomonadota</taxon>
        <taxon>Gammaproteobacteria</taxon>
        <taxon>Moraxellales</taxon>
        <taxon>Moraxellaceae</taxon>
        <taxon>Acinetobacter</taxon>
    </lineage>
</organism>
<proteinExistence type="predicted"/>
<gene>
    <name evidence="1" type="ORF">P800_01208</name>
</gene>
<protein>
    <submittedName>
        <fullName evidence="1">Uncharacterized protein</fullName>
    </submittedName>
</protein>
<reference evidence="1 2" key="1">
    <citation type="submission" date="2013-10" db="EMBL/GenBank/DDBJ databases">
        <title>The Genome Sequence of Acinetobacter lwoffii NIPH 512.</title>
        <authorList>
            <consortium name="The Broad Institute Genomics Platform"/>
            <consortium name="The Broad Institute Genome Sequencing Center for Infectious Disease"/>
            <person name="Cerqueira G."/>
            <person name="Feldgarden M."/>
            <person name="Courvalin P."/>
            <person name="Grillot-Courvalin C."/>
            <person name="Clermont D."/>
            <person name="Rocha E."/>
            <person name="Yoon E.-J."/>
            <person name="Nemec A."/>
            <person name="Young S.K."/>
            <person name="Zeng Q."/>
            <person name="Gargeya S."/>
            <person name="Fitzgerald M."/>
            <person name="Abouelleil A."/>
            <person name="Alvarado L."/>
            <person name="Berlin A.M."/>
            <person name="Chapman S.B."/>
            <person name="Gainer-Dewar J."/>
            <person name="Goldberg J."/>
            <person name="Gnerre S."/>
            <person name="Griggs A."/>
            <person name="Gujja S."/>
            <person name="Hansen M."/>
            <person name="Howarth C."/>
            <person name="Imamovic A."/>
            <person name="Ireland A."/>
            <person name="Larimer J."/>
            <person name="McCowan C."/>
            <person name="Murphy C."/>
            <person name="Pearson M."/>
            <person name="Poon T.W."/>
            <person name="Priest M."/>
            <person name="Roberts A."/>
            <person name="Saif S."/>
            <person name="Shea T."/>
            <person name="Sykes S."/>
            <person name="Wortman J."/>
            <person name="Nusbaum C."/>
            <person name="Birren B."/>
        </authorList>
    </citation>
    <scope>NUCLEOTIDE SEQUENCE [LARGE SCALE GENOMIC DNA]</scope>
    <source>
        <strain evidence="1 2">NIPH 512</strain>
    </source>
</reference>
<dbReference type="EMBL" id="AYHO01000002">
    <property type="protein sequence ID" value="ESJ96384.1"/>
    <property type="molecule type" value="Genomic_DNA"/>
</dbReference>
<accession>A0ABN0Q0R9</accession>
<name>A0ABN0Q0R9_ACILW</name>
<keyword evidence="2" id="KW-1185">Reference proteome</keyword>
<evidence type="ECO:0000313" key="2">
    <source>
        <dbReference type="Proteomes" id="UP000018465"/>
    </source>
</evidence>
<dbReference type="Proteomes" id="UP000018465">
    <property type="component" value="Unassembled WGS sequence"/>
</dbReference>
<evidence type="ECO:0000313" key="1">
    <source>
        <dbReference type="EMBL" id="ESJ96384.1"/>
    </source>
</evidence>